<keyword evidence="1" id="KW-0677">Repeat</keyword>
<reference evidence="4 5" key="1">
    <citation type="journal article" date="2019" name="Genome Biol. Evol.">
        <title>Insights into the evolution of the New World diploid cottons (Gossypium, subgenus Houzingenia) based on genome sequencing.</title>
        <authorList>
            <person name="Grover C.E."/>
            <person name="Arick M.A. 2nd"/>
            <person name="Thrash A."/>
            <person name="Conover J.L."/>
            <person name="Sanders W.S."/>
            <person name="Peterson D.G."/>
            <person name="Frelichowski J.E."/>
            <person name="Scheffler J.A."/>
            <person name="Scheffler B.E."/>
            <person name="Wendel J.F."/>
        </authorList>
    </citation>
    <scope>NUCLEOTIDE SEQUENCE [LARGE SCALE GENOMIC DNA]</scope>
    <source>
        <strain evidence="4">8</strain>
        <tissue evidence="4">Leaf</tissue>
    </source>
</reference>
<name>A0A7J9F9L3_9ROSI</name>
<dbReference type="AlphaFoldDB" id="A0A7J9F9L3"/>
<feature type="repeat" description="ANK" evidence="3">
    <location>
        <begin position="604"/>
        <end position="636"/>
    </location>
</feature>
<dbReference type="Pfam" id="PF13606">
    <property type="entry name" value="Ank_3"/>
    <property type="match status" value="1"/>
</dbReference>
<dbReference type="Gene3D" id="1.25.40.20">
    <property type="entry name" value="Ankyrin repeat-containing domain"/>
    <property type="match status" value="5"/>
</dbReference>
<dbReference type="EMBL" id="JABEZW010000012">
    <property type="protein sequence ID" value="MBA0781644.1"/>
    <property type="molecule type" value="Genomic_DNA"/>
</dbReference>
<feature type="non-terminal residue" evidence="4">
    <location>
        <position position="1"/>
    </location>
</feature>
<keyword evidence="5" id="KW-1185">Reference proteome</keyword>
<dbReference type="SMART" id="SM00248">
    <property type="entry name" value="ANK"/>
    <property type="match status" value="11"/>
</dbReference>
<comment type="caution">
    <text evidence="4">The sequence shown here is derived from an EMBL/GenBank/DDBJ whole genome shotgun (WGS) entry which is preliminary data.</text>
</comment>
<proteinExistence type="predicted"/>
<dbReference type="PANTHER" id="PTHR24123">
    <property type="entry name" value="ANKYRIN REPEAT-CONTAINING"/>
    <property type="match status" value="1"/>
</dbReference>
<gene>
    <name evidence="4" type="ORF">Gotri_002549</name>
</gene>
<accession>A0A7J9F9L3</accession>
<dbReference type="PROSITE" id="PS50088">
    <property type="entry name" value="ANK_REPEAT"/>
    <property type="match status" value="6"/>
</dbReference>
<dbReference type="InterPro" id="IPR036770">
    <property type="entry name" value="Ankyrin_rpt-contain_sf"/>
</dbReference>
<dbReference type="Pfam" id="PF12796">
    <property type="entry name" value="Ank_2"/>
    <property type="match status" value="3"/>
</dbReference>
<dbReference type="Proteomes" id="UP000593568">
    <property type="component" value="Unassembled WGS sequence"/>
</dbReference>
<feature type="repeat" description="ANK" evidence="3">
    <location>
        <begin position="637"/>
        <end position="669"/>
    </location>
</feature>
<keyword evidence="2 3" id="KW-0040">ANK repeat</keyword>
<dbReference type="InterPro" id="IPR002110">
    <property type="entry name" value="Ankyrin_rpt"/>
</dbReference>
<evidence type="ECO:0000313" key="5">
    <source>
        <dbReference type="Proteomes" id="UP000593568"/>
    </source>
</evidence>
<feature type="repeat" description="ANK" evidence="3">
    <location>
        <begin position="537"/>
        <end position="569"/>
    </location>
</feature>
<evidence type="ECO:0000256" key="1">
    <source>
        <dbReference type="ARBA" id="ARBA00022737"/>
    </source>
</evidence>
<sequence>RQVVPVDYEAEVSQRLLDASLSGDLKSALECLADPFVDVNFVGTVCLKTRKTEVVLREESAAEVRFDYEEFKTDVTALFLAVHVGNLALVKKLLMNLFLDFDVEVASKKLLSGLASIGADVNHKLFKGFATTVAVREGRLEILEILLKTGASQPACEEALLEASCHGQARLAELLMGSDLIRPHVAVQAFVTACCRGFAEVVNTLMKCGVDASASHRQLLRSSKPSLHTNVDCTALVAAVVSMQASVVRLLLQQDSLQFPGLIDKRVLRVVLVKQSSTVISCLVNYLDSLSYLSKILKQARTPIDIKVSLGAWSWDTTTGEEFRVGAGLAEPYAISWCAVEYFEDSGAILRMLLQHLPLETLHHGRTLLHHAILCCNAGAVKVLLDCGANVECPVKTLKTEFCPIHMAARLGLSAALQSLIDAGCDLNSKTDSGDTALMVCAKYKHEECVKVLTMAGADFGLVNVSGQSAGSIARSNQWSLSFQQAVLDAIKIGKIPKSSNVSVFSPLMFVAQAGDVQALKALIGSGEVNIDYQDDKGFSAVMVAALKGHVEAFRLLVYAGADVKLLNKSGETAFKLSELNQNRHLFEKVMLEFALEKGNRNAGGFYALHCAARHGVLDAVKLLTSRGYDVNVPDGNGYTPLMLAAREGHGSMCELLISHGANCYFKNAKGETALSLARKIVGLKNDAERVILDSLARSLVLEGTSVMKHTKGGKGNPHGKQMKMVGTTGVLQWGKSRKRNVICREAELGPSQAFERNRNGKGNANEPGVFRVVTTKNKEVHFMCEGGLEMAELWVRGIKLVTREAIFGKQPER</sequence>
<dbReference type="PROSITE" id="PS50297">
    <property type="entry name" value="ANK_REP_REGION"/>
    <property type="match status" value="4"/>
</dbReference>
<dbReference type="SUPFAM" id="SSF48403">
    <property type="entry name" value="Ankyrin repeat"/>
    <property type="match status" value="2"/>
</dbReference>
<feature type="repeat" description="ANK" evidence="3">
    <location>
        <begin position="400"/>
        <end position="432"/>
    </location>
</feature>
<protein>
    <submittedName>
        <fullName evidence="4">Uncharacterized protein</fullName>
    </submittedName>
</protein>
<organism evidence="4 5">
    <name type="scientific">Gossypium trilobum</name>
    <dbReference type="NCBI Taxonomy" id="34281"/>
    <lineage>
        <taxon>Eukaryota</taxon>
        <taxon>Viridiplantae</taxon>
        <taxon>Streptophyta</taxon>
        <taxon>Embryophyta</taxon>
        <taxon>Tracheophyta</taxon>
        <taxon>Spermatophyta</taxon>
        <taxon>Magnoliopsida</taxon>
        <taxon>eudicotyledons</taxon>
        <taxon>Gunneridae</taxon>
        <taxon>Pentapetalae</taxon>
        <taxon>rosids</taxon>
        <taxon>malvids</taxon>
        <taxon>Malvales</taxon>
        <taxon>Malvaceae</taxon>
        <taxon>Malvoideae</taxon>
        <taxon>Gossypium</taxon>
    </lineage>
</organism>
<feature type="repeat" description="ANK" evidence="3">
    <location>
        <begin position="433"/>
        <end position="465"/>
    </location>
</feature>
<dbReference type="InterPro" id="IPR051165">
    <property type="entry name" value="Multifunctional_ANK_Repeat"/>
</dbReference>
<evidence type="ECO:0000256" key="2">
    <source>
        <dbReference type="ARBA" id="ARBA00023043"/>
    </source>
</evidence>
<evidence type="ECO:0000313" key="4">
    <source>
        <dbReference type="EMBL" id="MBA0781644.1"/>
    </source>
</evidence>
<evidence type="ECO:0000256" key="3">
    <source>
        <dbReference type="PROSITE-ProRule" id="PRU00023"/>
    </source>
</evidence>
<dbReference type="PANTHER" id="PTHR24123:SF139">
    <property type="entry name" value="ANKYRIN"/>
    <property type="match status" value="1"/>
</dbReference>
<feature type="repeat" description="ANK" evidence="3">
    <location>
        <begin position="364"/>
        <end position="392"/>
    </location>
</feature>